<reference evidence="1" key="2">
    <citation type="journal article" date="2021" name="PeerJ">
        <title>Extensive microbial diversity within the chicken gut microbiome revealed by metagenomics and culture.</title>
        <authorList>
            <person name="Gilroy R."/>
            <person name="Ravi A."/>
            <person name="Getino M."/>
            <person name="Pursley I."/>
            <person name="Horton D.L."/>
            <person name="Alikhan N.F."/>
            <person name="Baker D."/>
            <person name="Gharbi K."/>
            <person name="Hall N."/>
            <person name="Watson M."/>
            <person name="Adriaenssens E.M."/>
            <person name="Foster-Nyarko E."/>
            <person name="Jarju S."/>
            <person name="Secka A."/>
            <person name="Antonio M."/>
            <person name="Oren A."/>
            <person name="Chaudhuri R.R."/>
            <person name="La Ragione R."/>
            <person name="Hildebrand F."/>
            <person name="Pallen M.J."/>
        </authorList>
    </citation>
    <scope>NUCLEOTIDE SEQUENCE</scope>
    <source>
        <strain evidence="1">B1-13419</strain>
    </source>
</reference>
<evidence type="ECO:0000313" key="1">
    <source>
        <dbReference type="EMBL" id="MBO8474133.1"/>
    </source>
</evidence>
<sequence>MNFKSASRKIEQAIRKGVVLELFYRIDDGSKFYFVAAPVCIRENNGRQYLMALDHKDWAIAFDIARISAMSEYWATFSIDAEFNVELFADKVFSEGNYQDGYISMQPPCPVEVK</sequence>
<name>A0A9D9IM40_9BACT</name>
<dbReference type="Proteomes" id="UP000823757">
    <property type="component" value="Unassembled WGS sequence"/>
</dbReference>
<protein>
    <submittedName>
        <fullName evidence="1">WYL domain-containing protein</fullName>
    </submittedName>
</protein>
<accession>A0A9D9IM40</accession>
<evidence type="ECO:0000313" key="2">
    <source>
        <dbReference type="Proteomes" id="UP000823757"/>
    </source>
</evidence>
<proteinExistence type="predicted"/>
<reference evidence="1" key="1">
    <citation type="submission" date="2020-10" db="EMBL/GenBank/DDBJ databases">
        <authorList>
            <person name="Gilroy R."/>
        </authorList>
    </citation>
    <scope>NUCLEOTIDE SEQUENCE</scope>
    <source>
        <strain evidence="1">B1-13419</strain>
    </source>
</reference>
<comment type="caution">
    <text evidence="1">The sequence shown here is derived from an EMBL/GenBank/DDBJ whole genome shotgun (WGS) entry which is preliminary data.</text>
</comment>
<gene>
    <name evidence="1" type="ORF">IAB91_02420</name>
</gene>
<organism evidence="1 2">
    <name type="scientific">Candidatus Cryptobacteroides faecigallinarum</name>
    <dbReference type="NCBI Taxonomy" id="2840763"/>
    <lineage>
        <taxon>Bacteria</taxon>
        <taxon>Pseudomonadati</taxon>
        <taxon>Bacteroidota</taxon>
        <taxon>Bacteroidia</taxon>
        <taxon>Bacteroidales</taxon>
        <taxon>Candidatus Cryptobacteroides</taxon>
    </lineage>
</organism>
<dbReference type="AlphaFoldDB" id="A0A9D9IM40"/>
<dbReference type="EMBL" id="JADIMD010000033">
    <property type="protein sequence ID" value="MBO8474133.1"/>
    <property type="molecule type" value="Genomic_DNA"/>
</dbReference>